<dbReference type="Ensembl" id="ENSCHIT00010001573.1">
    <property type="protein sequence ID" value="ENSCHIP00010001095.1"/>
    <property type="gene ID" value="ENSCHIG00010000887.1"/>
</dbReference>
<reference evidence="7" key="2">
    <citation type="submission" date="2025-08" db="UniProtKB">
        <authorList>
            <consortium name="Ensembl"/>
        </authorList>
    </citation>
    <scope>IDENTIFICATION</scope>
</reference>
<dbReference type="GO" id="GO:0061630">
    <property type="term" value="F:ubiquitin protein ligase activity"/>
    <property type="evidence" value="ECO:0007669"/>
    <property type="project" value="InterPro"/>
</dbReference>
<evidence type="ECO:0000256" key="1">
    <source>
        <dbReference type="ARBA" id="ARBA00022723"/>
    </source>
</evidence>
<dbReference type="AlphaFoldDB" id="A0A8C2N7A2"/>
<dbReference type="PANTHER" id="PTHR11210">
    <property type="entry name" value="RING BOX"/>
    <property type="match status" value="1"/>
</dbReference>
<keyword evidence="3" id="KW-0833">Ubl conjugation pathway</keyword>
<dbReference type="GO" id="GO:0097602">
    <property type="term" value="F:cullin family protein binding"/>
    <property type="evidence" value="ECO:0007669"/>
    <property type="project" value="InterPro"/>
</dbReference>
<dbReference type="GO" id="GO:0008270">
    <property type="term" value="F:zinc ion binding"/>
    <property type="evidence" value="ECO:0007669"/>
    <property type="project" value="UniProtKB-KW"/>
</dbReference>
<dbReference type="GO" id="GO:0005680">
    <property type="term" value="C:anaphase-promoting complex"/>
    <property type="evidence" value="ECO:0007669"/>
    <property type="project" value="InterPro"/>
</dbReference>
<keyword evidence="4" id="KW-0862">Zinc</keyword>
<proteinExistence type="predicted"/>
<dbReference type="InterPro" id="IPR024991">
    <property type="entry name" value="RING-H2_APC11"/>
</dbReference>
<dbReference type="GO" id="GO:0031145">
    <property type="term" value="P:anaphase-promoting complex-dependent catabolic process"/>
    <property type="evidence" value="ECO:0007669"/>
    <property type="project" value="InterPro"/>
</dbReference>
<dbReference type="InterPro" id="IPR013083">
    <property type="entry name" value="Znf_RING/FYVE/PHD"/>
</dbReference>
<sequence>MVTWLWVATHEDYSIFPMAFSGSCLDIKMLSDDCLQLWGQCSYCFHMHNILKRLKAQQVQQSPVCPQNRKFKE</sequence>
<reference evidence="7" key="1">
    <citation type="submission" date="2019-03" db="EMBL/GenBank/DDBJ databases">
        <title>Genome sequencing and reference-guided assembly of Black Bengal Goat (Capra hircus).</title>
        <authorList>
            <person name="Siddiki A.Z."/>
            <person name="Baten A."/>
            <person name="Billah M."/>
            <person name="Alam M.A.U."/>
            <person name="Shawrob K.S.M."/>
            <person name="Saha S."/>
            <person name="Chowdhury M."/>
            <person name="Rahman A.H."/>
            <person name="Stear M."/>
            <person name="Miah G."/>
            <person name="Das G.B."/>
            <person name="Hossain M.M."/>
            <person name="Kumkum M."/>
            <person name="Islam M.S."/>
            <person name="Mollah A.M."/>
            <person name="Ahsan A."/>
            <person name="Tusar F."/>
            <person name="Khan M.K.I."/>
        </authorList>
    </citation>
    <scope>NUCLEOTIDE SEQUENCE [LARGE SCALE GENOMIC DNA]</scope>
</reference>
<keyword evidence="5" id="KW-0131">Cell cycle</keyword>
<dbReference type="SUPFAM" id="SSF57850">
    <property type="entry name" value="RING/U-box"/>
    <property type="match status" value="1"/>
</dbReference>
<evidence type="ECO:0000256" key="2">
    <source>
        <dbReference type="ARBA" id="ARBA00022771"/>
    </source>
</evidence>
<name>A0A8C2N7A2_CAPHI</name>
<keyword evidence="1" id="KW-0479">Metal-binding</keyword>
<evidence type="ECO:0000256" key="4">
    <source>
        <dbReference type="ARBA" id="ARBA00022833"/>
    </source>
</evidence>
<evidence type="ECO:0000256" key="3">
    <source>
        <dbReference type="ARBA" id="ARBA00022786"/>
    </source>
</evidence>
<evidence type="ECO:0000313" key="7">
    <source>
        <dbReference type="Ensembl" id="ENSCHIP00010001095.1"/>
    </source>
</evidence>
<accession>A0A8C2N7A2</accession>
<dbReference type="InterPro" id="IPR051031">
    <property type="entry name" value="RING-box_E3_Ubiquitin_Ligase"/>
</dbReference>
<feature type="domain" description="Anaphase-promoting complex subunit 11 RING-H2 finger" evidence="6">
    <location>
        <begin position="15"/>
        <end position="72"/>
    </location>
</feature>
<dbReference type="Pfam" id="PF12861">
    <property type="entry name" value="zf-ANAPC11"/>
    <property type="match status" value="1"/>
</dbReference>
<evidence type="ECO:0000259" key="6">
    <source>
        <dbReference type="Pfam" id="PF12861"/>
    </source>
</evidence>
<organism evidence="7">
    <name type="scientific">Capra hircus</name>
    <name type="common">Goat</name>
    <dbReference type="NCBI Taxonomy" id="9925"/>
    <lineage>
        <taxon>Eukaryota</taxon>
        <taxon>Metazoa</taxon>
        <taxon>Chordata</taxon>
        <taxon>Craniata</taxon>
        <taxon>Vertebrata</taxon>
        <taxon>Euteleostomi</taxon>
        <taxon>Mammalia</taxon>
        <taxon>Eutheria</taxon>
        <taxon>Laurasiatheria</taxon>
        <taxon>Artiodactyla</taxon>
        <taxon>Ruminantia</taxon>
        <taxon>Pecora</taxon>
        <taxon>Bovidae</taxon>
        <taxon>Caprinae</taxon>
        <taxon>Capra</taxon>
    </lineage>
</organism>
<evidence type="ECO:0000256" key="5">
    <source>
        <dbReference type="ARBA" id="ARBA00023306"/>
    </source>
</evidence>
<protein>
    <recommendedName>
        <fullName evidence="6">Anaphase-promoting complex subunit 11 RING-H2 finger domain-containing protein</fullName>
    </recommendedName>
</protein>
<keyword evidence="2" id="KW-0863">Zinc-finger</keyword>
<dbReference type="Gene3D" id="3.30.40.10">
    <property type="entry name" value="Zinc/RING finger domain, C3HC4 (zinc finger)"/>
    <property type="match status" value="1"/>
</dbReference>